<organism>
    <name type="scientific">Culex quinquefasciatus</name>
    <name type="common">Southern house mosquito</name>
    <name type="synonym">Culex pungens</name>
    <dbReference type="NCBI Taxonomy" id="7176"/>
    <lineage>
        <taxon>Eukaryota</taxon>
        <taxon>Metazoa</taxon>
        <taxon>Ecdysozoa</taxon>
        <taxon>Arthropoda</taxon>
        <taxon>Hexapoda</taxon>
        <taxon>Insecta</taxon>
        <taxon>Pterygota</taxon>
        <taxon>Neoptera</taxon>
        <taxon>Endopterygota</taxon>
        <taxon>Diptera</taxon>
        <taxon>Nematocera</taxon>
        <taxon>Culicoidea</taxon>
        <taxon>Culicidae</taxon>
        <taxon>Culicinae</taxon>
        <taxon>Culicini</taxon>
        <taxon>Culex</taxon>
        <taxon>Culex</taxon>
    </lineage>
</organism>
<keyword evidence="4" id="KW-1185">Reference proteome</keyword>
<protein>
    <submittedName>
        <fullName evidence="2 3">Uncharacterized protein</fullName>
    </submittedName>
</protein>
<dbReference type="KEGG" id="cqu:CpipJ_CPIJ016599"/>
<dbReference type="EMBL" id="DS232588">
    <property type="protein sequence ID" value="EDS43748.1"/>
    <property type="molecule type" value="Genomic_DNA"/>
</dbReference>
<reference evidence="3" key="2">
    <citation type="submission" date="2021-02" db="UniProtKB">
        <authorList>
            <consortium name="EnsemblMetazoa"/>
        </authorList>
    </citation>
    <scope>IDENTIFICATION</scope>
    <source>
        <strain evidence="3">JHB</strain>
    </source>
</reference>
<evidence type="ECO:0000313" key="3">
    <source>
        <dbReference type="EnsemblMetazoa" id="CPIJ016599-PA"/>
    </source>
</evidence>
<evidence type="ECO:0000313" key="4">
    <source>
        <dbReference type="Proteomes" id="UP000002320"/>
    </source>
</evidence>
<dbReference type="AlphaFoldDB" id="B0XAL2"/>
<feature type="region of interest" description="Disordered" evidence="1">
    <location>
        <begin position="1"/>
        <end position="33"/>
    </location>
</feature>
<dbReference type="InParanoid" id="B0XAL2"/>
<dbReference type="HOGENOM" id="CLU_1940155_0_0_1"/>
<dbReference type="EnsemblMetazoa" id="CPIJ016599-RA">
    <property type="protein sequence ID" value="CPIJ016599-PA"/>
    <property type="gene ID" value="CPIJ016599"/>
</dbReference>
<proteinExistence type="predicted"/>
<accession>B0XAL2</accession>
<dbReference type="Proteomes" id="UP000002320">
    <property type="component" value="Unassembled WGS sequence"/>
</dbReference>
<name>B0XAL2_CULQU</name>
<gene>
    <name evidence="3" type="primary">6050028</name>
    <name evidence="2" type="ORF">CpipJ_CPIJ016599</name>
</gene>
<evidence type="ECO:0000313" key="2">
    <source>
        <dbReference type="EMBL" id="EDS43748.1"/>
    </source>
</evidence>
<evidence type="ECO:0000256" key="1">
    <source>
        <dbReference type="SAM" id="MobiDB-lite"/>
    </source>
</evidence>
<reference evidence="2" key="1">
    <citation type="submission" date="2007-03" db="EMBL/GenBank/DDBJ databases">
        <title>Annotation of Culex pipiens quinquefasciatus.</title>
        <authorList>
            <consortium name="The Broad Institute Genome Sequencing Platform"/>
            <person name="Atkinson P.W."/>
            <person name="Hemingway J."/>
            <person name="Christensen B.M."/>
            <person name="Higgs S."/>
            <person name="Kodira C."/>
            <person name="Hannick L."/>
            <person name="Megy K."/>
            <person name="O'Leary S."/>
            <person name="Pearson M."/>
            <person name="Haas B.J."/>
            <person name="Mauceli E."/>
            <person name="Wortman J.R."/>
            <person name="Lee N.H."/>
            <person name="Guigo R."/>
            <person name="Stanke M."/>
            <person name="Alvarado L."/>
            <person name="Amedeo P."/>
            <person name="Antoine C.H."/>
            <person name="Arensburger P."/>
            <person name="Bidwell S.L."/>
            <person name="Crawford M."/>
            <person name="Camaro F."/>
            <person name="Devon K."/>
            <person name="Engels R."/>
            <person name="Hammond M."/>
            <person name="Howarth C."/>
            <person name="Koehrsen M."/>
            <person name="Lawson D."/>
            <person name="Montgomery P."/>
            <person name="Nene V."/>
            <person name="Nusbaum C."/>
            <person name="Puiu D."/>
            <person name="Romero-Severson J."/>
            <person name="Severson D.W."/>
            <person name="Shumway M."/>
            <person name="Sisk P."/>
            <person name="Stolte C."/>
            <person name="Zeng Q."/>
            <person name="Eisenstadt E."/>
            <person name="Fraser-Liggett C."/>
            <person name="Strausberg R."/>
            <person name="Galagan J."/>
            <person name="Birren B."/>
            <person name="Collins F.H."/>
        </authorList>
    </citation>
    <scope>NUCLEOTIDE SEQUENCE [LARGE SCALE GENOMIC DNA]</scope>
    <source>
        <strain evidence="2">JHB</strain>
    </source>
</reference>
<dbReference type="VEuPathDB" id="VectorBase:CPIJ016599"/>
<sequence>MPGDSWYTVNDRTLPKGHGRTLQSDHHPEQGSIQGKIVGTLSSNPEAAVGTPSWTQGELHTIFKGQGRALVETIDGTNHRGQRLQPTQGWRLEHRQLVYGVSGEHISQNNQTKEDLHTTTILSRANHKQI</sequence>